<evidence type="ECO:0000313" key="5">
    <source>
        <dbReference type="Proteomes" id="UP000465304"/>
    </source>
</evidence>
<protein>
    <submittedName>
        <fullName evidence="4">Mce associated protein</fullName>
    </submittedName>
</protein>
<dbReference type="PANTHER" id="PTHR37042">
    <property type="entry name" value="OUTER MEMBRANE PROTEIN RV1973"/>
    <property type="match status" value="1"/>
</dbReference>
<gene>
    <name evidence="4" type="ORF">MHIP_25630</name>
</gene>
<dbReference type="GO" id="GO:0016020">
    <property type="term" value="C:membrane"/>
    <property type="evidence" value="ECO:0007669"/>
    <property type="project" value="UniProtKB-SubCell"/>
</dbReference>
<dbReference type="EMBL" id="BLLB01000002">
    <property type="protein sequence ID" value="GFH02080.1"/>
    <property type="molecule type" value="Genomic_DNA"/>
</dbReference>
<evidence type="ECO:0000313" key="4">
    <source>
        <dbReference type="EMBL" id="GFH02080.1"/>
    </source>
</evidence>
<reference evidence="4 5" key="1">
    <citation type="journal article" date="2019" name="Emerg. Microbes Infect.">
        <title>Comprehensive subspecies identification of 175 nontuberculous mycobacteria species based on 7547 genomic profiles.</title>
        <authorList>
            <person name="Matsumoto Y."/>
            <person name="Kinjo T."/>
            <person name="Motooka D."/>
            <person name="Nabeya D."/>
            <person name="Jung N."/>
            <person name="Uechi K."/>
            <person name="Horii T."/>
            <person name="Iida T."/>
            <person name="Fujita J."/>
            <person name="Nakamura S."/>
        </authorList>
    </citation>
    <scope>NUCLEOTIDE SEQUENCE [LARGE SCALE GENOMIC DNA]</scope>
    <source>
        <strain evidence="4 5">JCM 30996</strain>
    </source>
</reference>
<dbReference type="PANTHER" id="PTHR37042:SF4">
    <property type="entry name" value="OUTER MEMBRANE PROTEIN RV1973"/>
    <property type="match status" value="1"/>
</dbReference>
<keyword evidence="2 3" id="KW-0472">Membrane</keyword>
<organism evidence="4 5">
    <name type="scientific">Mycolicibacterium hippocampi</name>
    <dbReference type="NCBI Taxonomy" id="659824"/>
    <lineage>
        <taxon>Bacteria</taxon>
        <taxon>Bacillati</taxon>
        <taxon>Actinomycetota</taxon>
        <taxon>Actinomycetes</taxon>
        <taxon>Mycobacteriales</taxon>
        <taxon>Mycobacteriaceae</taxon>
        <taxon>Mycolicibacterium</taxon>
    </lineage>
</organism>
<comment type="caution">
    <text evidence="4">The sequence shown here is derived from an EMBL/GenBank/DDBJ whole genome shotgun (WGS) entry which is preliminary data.</text>
</comment>
<dbReference type="RefSeq" id="WP_163888761.1">
    <property type="nucleotide sequence ID" value="NZ_BLLB01000002.1"/>
</dbReference>
<accession>A0A7I9ZM24</accession>
<proteinExistence type="predicted"/>
<evidence type="ECO:0000256" key="3">
    <source>
        <dbReference type="SAM" id="Phobius"/>
    </source>
</evidence>
<sequence>MSPRRKLEPDEVSFFAGWRPRHRFRWGLPLSALAGVIIALISITLCADVFTSHQTQRLDAVRDIEALGYVRDFMTEFTSPDPFHANDYASRILAQATGDFAEYYRQNQNAILIGVARSEPTTGTVMDAGVSRRNDDGSVDVLVVTKMLAKSTDGALLMERANRWVVTAREEGDRWMISSLSPMI</sequence>
<keyword evidence="3" id="KW-1133">Transmembrane helix</keyword>
<dbReference type="Proteomes" id="UP000465304">
    <property type="component" value="Unassembled WGS sequence"/>
</dbReference>
<evidence type="ECO:0000256" key="1">
    <source>
        <dbReference type="ARBA" id="ARBA00004370"/>
    </source>
</evidence>
<name>A0A7I9ZM24_9MYCO</name>
<keyword evidence="5" id="KW-1185">Reference proteome</keyword>
<keyword evidence="3" id="KW-0812">Transmembrane</keyword>
<evidence type="ECO:0000256" key="2">
    <source>
        <dbReference type="ARBA" id="ARBA00023136"/>
    </source>
</evidence>
<feature type="transmembrane region" description="Helical" evidence="3">
    <location>
        <begin position="28"/>
        <end position="50"/>
    </location>
</feature>
<comment type="subcellular location">
    <subcellularLocation>
        <location evidence="1">Membrane</location>
    </subcellularLocation>
</comment>
<dbReference type="AlphaFoldDB" id="A0A7I9ZM24"/>